<comment type="caution">
    <text evidence="2">The sequence shown here is derived from an EMBL/GenBank/DDBJ whole genome shotgun (WGS) entry which is preliminary data.</text>
</comment>
<dbReference type="InParanoid" id="D6U7A5"/>
<organism evidence="2 3">
    <name type="scientific">Ktedonobacter racemifer DSM 44963</name>
    <dbReference type="NCBI Taxonomy" id="485913"/>
    <lineage>
        <taxon>Bacteria</taxon>
        <taxon>Bacillati</taxon>
        <taxon>Chloroflexota</taxon>
        <taxon>Ktedonobacteria</taxon>
        <taxon>Ktedonobacterales</taxon>
        <taxon>Ktedonobacteraceae</taxon>
        <taxon>Ktedonobacter</taxon>
    </lineage>
</organism>
<keyword evidence="3" id="KW-1185">Reference proteome</keyword>
<dbReference type="AlphaFoldDB" id="D6U7A5"/>
<accession>D6U7A5</accession>
<gene>
    <name evidence="2" type="ORF">Krac_0269</name>
</gene>
<dbReference type="InterPro" id="IPR029261">
    <property type="entry name" value="Transposase_Znf"/>
</dbReference>
<proteinExistence type="predicted"/>
<evidence type="ECO:0000313" key="2">
    <source>
        <dbReference type="EMBL" id="EFH79766.1"/>
    </source>
</evidence>
<evidence type="ECO:0000259" key="1">
    <source>
        <dbReference type="Pfam" id="PF14690"/>
    </source>
</evidence>
<protein>
    <recommendedName>
        <fullName evidence="1">Transposase IS204/IS1001/IS1096/IS1165 zinc-finger domain-containing protein</fullName>
    </recommendedName>
</protein>
<feature type="domain" description="Transposase IS204/IS1001/IS1096/IS1165 zinc-finger" evidence="1">
    <location>
        <begin position="36"/>
        <end position="78"/>
    </location>
</feature>
<dbReference type="EMBL" id="ADVG01000005">
    <property type="protein sequence ID" value="EFH79766.1"/>
    <property type="molecule type" value="Genomic_DNA"/>
</dbReference>
<dbReference type="eggNOG" id="COG3464">
    <property type="taxonomic scope" value="Bacteria"/>
</dbReference>
<dbReference type="Proteomes" id="UP000004508">
    <property type="component" value="Unassembled WGS sequence"/>
</dbReference>
<evidence type="ECO:0000313" key="3">
    <source>
        <dbReference type="Proteomes" id="UP000004508"/>
    </source>
</evidence>
<name>D6U7A5_KTERA</name>
<dbReference type="Pfam" id="PF14690">
    <property type="entry name" value="Zn_ribbon_ISL3"/>
    <property type="match status" value="1"/>
</dbReference>
<reference evidence="2 3" key="1">
    <citation type="journal article" date="2011" name="Stand. Genomic Sci.">
        <title>Non-contiguous finished genome sequence and contextual data of the filamentous soil bacterium Ktedonobacter racemifer type strain (SOSP1-21).</title>
        <authorList>
            <person name="Chang Y.J."/>
            <person name="Land M."/>
            <person name="Hauser L."/>
            <person name="Chertkov O."/>
            <person name="Del Rio T.G."/>
            <person name="Nolan M."/>
            <person name="Copeland A."/>
            <person name="Tice H."/>
            <person name="Cheng J.F."/>
            <person name="Lucas S."/>
            <person name="Han C."/>
            <person name="Goodwin L."/>
            <person name="Pitluck S."/>
            <person name="Ivanova N."/>
            <person name="Ovchinikova G."/>
            <person name="Pati A."/>
            <person name="Chen A."/>
            <person name="Palaniappan K."/>
            <person name="Mavromatis K."/>
            <person name="Liolios K."/>
            <person name="Brettin T."/>
            <person name="Fiebig A."/>
            <person name="Rohde M."/>
            <person name="Abt B."/>
            <person name="Goker M."/>
            <person name="Detter J.C."/>
            <person name="Woyke T."/>
            <person name="Bristow J."/>
            <person name="Eisen J.A."/>
            <person name="Markowitz V."/>
            <person name="Hugenholtz P."/>
            <person name="Kyrpides N.C."/>
            <person name="Klenk H.P."/>
            <person name="Lapidus A."/>
        </authorList>
    </citation>
    <scope>NUCLEOTIDE SEQUENCE [LARGE SCALE GENOMIC DNA]</scope>
    <source>
        <strain evidence="3">DSM 44963</strain>
    </source>
</reference>
<sequence>METPQFFPLGEGLELTQMERHEDQLVLHVTATSPSALCPLCQQPATRLHSRYRRMVKDLPCAGQQVQLILYVRKFFCGLCCKKKANLLK</sequence>